<protein>
    <submittedName>
        <fullName evidence="1">Uncharacterized protein</fullName>
    </submittedName>
</protein>
<dbReference type="RefSeq" id="WP_203820254.1">
    <property type="nucleotide sequence ID" value="NZ_BAAABP010000002.1"/>
</dbReference>
<dbReference type="EMBL" id="BOMM01000050">
    <property type="protein sequence ID" value="GIE13829.1"/>
    <property type="molecule type" value="Genomic_DNA"/>
</dbReference>
<evidence type="ECO:0000313" key="1">
    <source>
        <dbReference type="EMBL" id="GIE13829.1"/>
    </source>
</evidence>
<keyword evidence="2" id="KW-1185">Reference proteome</keyword>
<organism evidence="1 2">
    <name type="scientific">Paractinoplanes ferrugineus</name>
    <dbReference type="NCBI Taxonomy" id="113564"/>
    <lineage>
        <taxon>Bacteria</taxon>
        <taxon>Bacillati</taxon>
        <taxon>Actinomycetota</taxon>
        <taxon>Actinomycetes</taxon>
        <taxon>Micromonosporales</taxon>
        <taxon>Micromonosporaceae</taxon>
        <taxon>Paractinoplanes</taxon>
    </lineage>
</organism>
<dbReference type="InterPro" id="IPR045372">
    <property type="entry name" value="YidB"/>
</dbReference>
<proteinExistence type="predicted"/>
<sequence length="152" mass="15968">MTDLSKLFTLLDDPEIRVLLYGLAHAGPAIPGPAIAGSRTGPARLRVLVAYLIETVPVEQHRSWLSDTERNTAMGIEQVRAVIGYDAIADVARYTDSSPEAVAFQLAAVLPDLADALSPGGVLVGAAELARELDEAAGESDRSGGVFGPHVH</sequence>
<dbReference type="SUPFAM" id="SSF140804">
    <property type="entry name" value="YidB-like"/>
    <property type="match status" value="1"/>
</dbReference>
<reference evidence="1" key="1">
    <citation type="submission" date="2021-01" db="EMBL/GenBank/DDBJ databases">
        <title>Whole genome shotgun sequence of Actinoplanes ferrugineus NBRC 15555.</title>
        <authorList>
            <person name="Komaki H."/>
            <person name="Tamura T."/>
        </authorList>
    </citation>
    <scope>NUCLEOTIDE SEQUENCE</scope>
    <source>
        <strain evidence="1">NBRC 15555</strain>
    </source>
</reference>
<accession>A0A919J566</accession>
<dbReference type="AlphaFoldDB" id="A0A919J566"/>
<dbReference type="Pfam" id="PF20159">
    <property type="entry name" value="YidB"/>
    <property type="match status" value="1"/>
</dbReference>
<comment type="caution">
    <text evidence="1">The sequence shown here is derived from an EMBL/GenBank/DDBJ whole genome shotgun (WGS) entry which is preliminary data.</text>
</comment>
<gene>
    <name evidence="1" type="ORF">Afe05nite_56690</name>
</gene>
<dbReference type="Proteomes" id="UP000598174">
    <property type="component" value="Unassembled WGS sequence"/>
</dbReference>
<evidence type="ECO:0000313" key="2">
    <source>
        <dbReference type="Proteomes" id="UP000598174"/>
    </source>
</evidence>
<dbReference type="InterPro" id="IPR027405">
    <property type="entry name" value="YidB-like"/>
</dbReference>
<dbReference type="Gene3D" id="1.10.10.690">
    <property type="entry name" value="YidB-like"/>
    <property type="match status" value="1"/>
</dbReference>
<name>A0A919J566_9ACTN</name>